<protein>
    <submittedName>
        <fullName evidence="2">Filamentous hemagglutinin family protein</fullName>
    </submittedName>
</protein>
<dbReference type="EMBL" id="JQNX01000017">
    <property type="protein sequence ID" value="KIE57721.1"/>
    <property type="molecule type" value="Genomic_DNA"/>
</dbReference>
<evidence type="ECO:0000313" key="3">
    <source>
        <dbReference type="Proteomes" id="UP000031594"/>
    </source>
</evidence>
<dbReference type="Proteomes" id="UP000031594">
    <property type="component" value="Unassembled WGS sequence"/>
</dbReference>
<organism evidence="2 4">
    <name type="scientific">Methylacidiphilum kamchatkense Kam1</name>
    <dbReference type="NCBI Taxonomy" id="1202785"/>
    <lineage>
        <taxon>Bacteria</taxon>
        <taxon>Pseudomonadati</taxon>
        <taxon>Verrucomicrobiota</taxon>
        <taxon>Methylacidiphilae</taxon>
        <taxon>Methylacidiphilales</taxon>
        <taxon>Methylacidiphilaceae</taxon>
        <taxon>Methylacidiphilum (ex Ratnadevi et al. 2023)</taxon>
    </lineage>
</organism>
<evidence type="ECO:0000313" key="4">
    <source>
        <dbReference type="Proteomes" id="UP000315925"/>
    </source>
</evidence>
<gene>
    <name evidence="1" type="ORF">A946_11685</name>
    <name evidence="2" type="ORF">kam1_263</name>
</gene>
<dbReference type="RefSeq" id="WP_039722325.1">
    <property type="nucleotide sequence ID" value="NZ_CP037899.1"/>
</dbReference>
<proteinExistence type="predicted"/>
<accession>A0A0C1RS23</accession>
<evidence type="ECO:0000313" key="1">
    <source>
        <dbReference type="EMBL" id="KIE57721.1"/>
    </source>
</evidence>
<evidence type="ECO:0000313" key="2">
    <source>
        <dbReference type="EMBL" id="QDQ41518.1"/>
    </source>
</evidence>
<reference evidence="2" key="2">
    <citation type="journal article" date="2019" name="BMC Genomics">
        <title>Complete genome sequence analysis of the thermoacidophilic verrucomicrobial methanotroph 'Candidatus Methylacidiphilum kamchatkense' strain Kam1 and comparison with its closest relatives.</title>
        <authorList>
            <person name="Kruse T."/>
            <person name="Ratnadevi C.M."/>
            <person name="Erikstad H.A."/>
            <person name="Birkeland N.K."/>
        </authorList>
    </citation>
    <scope>NUCLEOTIDE SEQUENCE</scope>
    <source>
        <strain evidence="2">Kam1</strain>
    </source>
</reference>
<reference evidence="4" key="3">
    <citation type="submission" date="2019-03" db="EMBL/GenBank/DDBJ databases">
        <title>Complete genome of Methylacidiphilum kamchatkense Kam1.</title>
        <authorList>
            <person name="Kruse T."/>
            <person name="Murarilal Ratnadevi C."/>
            <person name="Erikstad H.-A."/>
            <person name="Birkeland N.-K."/>
        </authorList>
    </citation>
    <scope>NUCLEOTIDE SEQUENCE [LARGE SCALE GENOMIC DNA]</scope>
    <source>
        <strain evidence="4">kam1</strain>
    </source>
</reference>
<dbReference type="Proteomes" id="UP000315925">
    <property type="component" value="Chromosome"/>
</dbReference>
<sequence>MKNTNRPLESSVLFLIAFGLIFTSLRSSFALPGFGQLPGHGVVANGVSGVSYNLTAPNQATLTVSSPTAILWQSSGGTLNVTGSGPGFNVGSGAKFIISTTNTNYNPVLNVDTTGNPSIIFGMVQSTPTAPFILANGSGIVVGSSGIIISPAGVGLIGYNVPLSVAQNFTGYGVGIVPGLTGSYVTIQTGASITYGPTKIPPITSGSPVGSALLVTAPQITVGIATSTSFNGGSANHFLDLLSGYQFLFSFRALGDNNGFRIAPTPISGSSGSITMNGPSSGSPFSFPTYSYLLSSGNITTSGNLVLPGGPFLQWGTGSKEVWQGWLYNYGNLAFAQTLDPQTLSTRGSLLNYGSIFSYPTAPFYNGQGQLLLKLGTTPTLVLWVNGSIINQAGAVMNATSTISGSSTKGSIDLWAQQGALVNYGLMQGYDFINLFAQNPNQLNSQFPLGSVFSNGTLTISSPTAFTDTFVNPGNGAITLFAPLYPHQLTTTPNINLWISSATGNVYLPSGSIQISDPNGIHAAALSASKSGGVFLLDLPFTSQLISFKGGGLTGSGIITTNQFHLSATGDVRNVVSPTNPLLNGFTIANGPFGSTAITINADGIAPQIINLHVNGNAVIDSAGTSTFLNEITLPFSLKFLTNMVPNKDGNLLVNATGNLTVNPGTPTNFALSRDVLGLPAFVFPGGVALKAGGIITVNTTIDNGYTAVAGPNFQGVFLSAPQIFVNAPFVTDGNTIVHASEPISALVYVAKPFTTITPNIYTAVLSTTNGPVVSAFPWQ</sequence>
<dbReference type="AlphaFoldDB" id="A0A0C1RS23"/>
<dbReference type="KEGG" id="mkc:kam1_263"/>
<keyword evidence="3" id="KW-1185">Reference proteome</keyword>
<dbReference type="OrthoDB" id="178197at2"/>
<dbReference type="EMBL" id="CP037899">
    <property type="protein sequence ID" value="QDQ41518.1"/>
    <property type="molecule type" value="Genomic_DNA"/>
</dbReference>
<dbReference type="STRING" id="1202785.A946_11685"/>
<name>A0A0C1RS23_9BACT</name>
<reference evidence="1 3" key="1">
    <citation type="submission" date="2014-08" db="EMBL/GenBank/DDBJ databases">
        <title>Methylacidiphilum kamchatkense strain Kam1 draft genome sequence.</title>
        <authorList>
            <person name="Birkeland N.-K."/>
            <person name="Erikstad H.A."/>
        </authorList>
    </citation>
    <scope>NUCLEOTIDE SEQUENCE [LARGE SCALE GENOMIC DNA]</scope>
    <source>
        <strain evidence="1 3">Kam1</strain>
    </source>
</reference>